<gene>
    <name evidence="2" type="ORF">LMG23992_02169</name>
</gene>
<feature type="region of interest" description="Disordered" evidence="1">
    <location>
        <begin position="1"/>
        <end position="30"/>
    </location>
</feature>
<name>A0ABM8WXH6_9BURK</name>
<dbReference type="EMBL" id="CAJZAI010000004">
    <property type="protein sequence ID" value="CAG9172254.1"/>
    <property type="molecule type" value="Genomic_DNA"/>
</dbReference>
<evidence type="ECO:0000313" key="3">
    <source>
        <dbReference type="Proteomes" id="UP000727654"/>
    </source>
</evidence>
<reference evidence="2 3" key="1">
    <citation type="submission" date="2021-08" db="EMBL/GenBank/DDBJ databases">
        <authorList>
            <person name="Peeters C."/>
        </authorList>
    </citation>
    <scope>NUCLEOTIDE SEQUENCE [LARGE SCALE GENOMIC DNA]</scope>
    <source>
        <strain evidence="2 3">LMG 23992</strain>
    </source>
</reference>
<evidence type="ECO:0000313" key="2">
    <source>
        <dbReference type="EMBL" id="CAG9172254.1"/>
    </source>
</evidence>
<sequence length="45" mass="4683">MESNIVAPGMDVTEPISTRGSNSGASLGSGDFAQQFALGLRREEV</sequence>
<proteinExistence type="predicted"/>
<evidence type="ECO:0000256" key="1">
    <source>
        <dbReference type="SAM" id="MobiDB-lite"/>
    </source>
</evidence>
<dbReference type="Proteomes" id="UP000727654">
    <property type="component" value="Unassembled WGS sequence"/>
</dbReference>
<accession>A0ABM8WXH6</accession>
<feature type="compositionally biased region" description="Polar residues" evidence="1">
    <location>
        <begin position="15"/>
        <end position="26"/>
    </location>
</feature>
<protein>
    <submittedName>
        <fullName evidence="2">Uncharacterized protein</fullName>
    </submittedName>
</protein>
<keyword evidence="3" id="KW-1185">Reference proteome</keyword>
<organism evidence="2 3">
    <name type="scientific">Cupriavidus laharis</name>
    <dbReference type="NCBI Taxonomy" id="151654"/>
    <lineage>
        <taxon>Bacteria</taxon>
        <taxon>Pseudomonadati</taxon>
        <taxon>Pseudomonadota</taxon>
        <taxon>Betaproteobacteria</taxon>
        <taxon>Burkholderiales</taxon>
        <taxon>Burkholderiaceae</taxon>
        <taxon>Cupriavidus</taxon>
    </lineage>
</organism>
<comment type="caution">
    <text evidence="2">The sequence shown here is derived from an EMBL/GenBank/DDBJ whole genome shotgun (WGS) entry which is preliminary data.</text>
</comment>